<dbReference type="EMBL" id="CAEKDK010000003">
    <property type="protein sequence ID" value="CAB4273485.1"/>
    <property type="molecule type" value="Genomic_DNA"/>
</dbReference>
<name>A0A6J5UE83_PRUAR</name>
<reference evidence="1 3" key="2">
    <citation type="submission" date="2020-05" db="EMBL/GenBank/DDBJ databases">
        <authorList>
            <person name="Campoy J."/>
            <person name="Schneeberger K."/>
            <person name="Spophaly S."/>
        </authorList>
    </citation>
    <scope>NUCLEOTIDE SEQUENCE [LARGE SCALE GENOMIC DNA]</scope>
    <source>
        <strain evidence="1">PruArmRojPasFocal</strain>
    </source>
</reference>
<evidence type="ECO:0000313" key="4">
    <source>
        <dbReference type="Proteomes" id="UP000507245"/>
    </source>
</evidence>
<sequence length="77" mass="8401">MKCIKNIAAKLEKGQVGQGEKGEGPPPCVDSEMNSRPRLIAHFAEPSLRCCYKEAYSVVKKGCSSASHTAMHIHFPN</sequence>
<evidence type="ECO:0000313" key="3">
    <source>
        <dbReference type="Proteomes" id="UP000507222"/>
    </source>
</evidence>
<dbReference type="AlphaFoldDB" id="A0A6J5UE83"/>
<dbReference type="Proteomes" id="UP000507245">
    <property type="component" value="Unassembled WGS sequence"/>
</dbReference>
<evidence type="ECO:0000313" key="1">
    <source>
        <dbReference type="EMBL" id="CAB4273485.1"/>
    </source>
</evidence>
<reference evidence="4" key="1">
    <citation type="journal article" date="2020" name="Genome Biol.">
        <title>Gamete binning: chromosome-level and haplotype-resolved genome assembly enabled by high-throughput single-cell sequencing of gamete genomes.</title>
        <authorList>
            <person name="Campoy J.A."/>
            <person name="Sun H."/>
            <person name="Goel M."/>
            <person name="Jiao W.-B."/>
            <person name="Folz-Donahue K."/>
            <person name="Wang N."/>
            <person name="Rubio M."/>
            <person name="Liu C."/>
            <person name="Kukat C."/>
            <person name="Ruiz D."/>
            <person name="Huettel B."/>
            <person name="Schneeberger K."/>
        </authorList>
    </citation>
    <scope>NUCLEOTIDE SEQUENCE [LARGE SCALE GENOMIC DNA]</scope>
    <source>
        <strain evidence="4">cv. Rojo Pasion</strain>
    </source>
</reference>
<evidence type="ECO:0000313" key="2">
    <source>
        <dbReference type="EMBL" id="CAB4304017.1"/>
    </source>
</evidence>
<keyword evidence="4" id="KW-1185">Reference proteome</keyword>
<accession>A0A6J5UE83</accession>
<proteinExistence type="predicted"/>
<organism evidence="1 3">
    <name type="scientific">Prunus armeniaca</name>
    <name type="common">Apricot</name>
    <name type="synonym">Armeniaca vulgaris</name>
    <dbReference type="NCBI Taxonomy" id="36596"/>
    <lineage>
        <taxon>Eukaryota</taxon>
        <taxon>Viridiplantae</taxon>
        <taxon>Streptophyta</taxon>
        <taxon>Embryophyta</taxon>
        <taxon>Tracheophyta</taxon>
        <taxon>Spermatophyta</taxon>
        <taxon>Magnoliopsida</taxon>
        <taxon>eudicotyledons</taxon>
        <taxon>Gunneridae</taxon>
        <taxon>Pentapetalae</taxon>
        <taxon>rosids</taxon>
        <taxon>fabids</taxon>
        <taxon>Rosales</taxon>
        <taxon>Rosaceae</taxon>
        <taxon>Amygdaloideae</taxon>
        <taxon>Amygdaleae</taxon>
        <taxon>Prunus</taxon>
    </lineage>
</organism>
<protein>
    <submittedName>
        <fullName evidence="1">Uncharacterized protein</fullName>
    </submittedName>
</protein>
<dbReference type="EMBL" id="CAEKKB010000003">
    <property type="protein sequence ID" value="CAB4304017.1"/>
    <property type="molecule type" value="Genomic_DNA"/>
</dbReference>
<dbReference type="Proteomes" id="UP000507222">
    <property type="component" value="Unassembled WGS sequence"/>
</dbReference>
<gene>
    <name evidence="1" type="ORF">CURHAP_LOCUS21259</name>
    <name evidence="2" type="ORF">ORAREDHAP_LOCUS21163</name>
</gene>